<dbReference type="GO" id="GO:0004180">
    <property type="term" value="F:carboxypeptidase activity"/>
    <property type="evidence" value="ECO:0007669"/>
    <property type="project" value="UniProtKB-KW"/>
</dbReference>
<dbReference type="AlphaFoldDB" id="A0A2G5VRL4"/>
<evidence type="ECO:0000256" key="7">
    <source>
        <dbReference type="ARBA" id="ARBA00022801"/>
    </source>
</evidence>
<name>A0A2G5VRL4_9PELO</name>
<feature type="signal peptide" evidence="12">
    <location>
        <begin position="1"/>
        <end position="21"/>
    </location>
</feature>
<dbReference type="EMBL" id="PDUG01000001">
    <property type="protein sequence ID" value="PIC54418.1"/>
    <property type="molecule type" value="Genomic_DNA"/>
</dbReference>
<keyword evidence="7" id="KW-0378">Hydrolase</keyword>
<organism evidence="14 15">
    <name type="scientific">Caenorhabditis nigoni</name>
    <dbReference type="NCBI Taxonomy" id="1611254"/>
    <lineage>
        <taxon>Eukaryota</taxon>
        <taxon>Metazoa</taxon>
        <taxon>Ecdysozoa</taxon>
        <taxon>Nematoda</taxon>
        <taxon>Chromadorea</taxon>
        <taxon>Rhabditida</taxon>
        <taxon>Rhabditina</taxon>
        <taxon>Rhabditomorpha</taxon>
        <taxon>Rhabditoidea</taxon>
        <taxon>Rhabditidae</taxon>
        <taxon>Peloderinae</taxon>
        <taxon>Caenorhabditis</taxon>
    </lineage>
</organism>
<comment type="similarity">
    <text evidence="2">Belongs to the peptidase M14 family.</text>
</comment>
<evidence type="ECO:0000256" key="3">
    <source>
        <dbReference type="ARBA" id="ARBA00022645"/>
    </source>
</evidence>
<keyword evidence="5" id="KW-0479">Metal-binding</keyword>
<dbReference type="InterPro" id="IPR036990">
    <property type="entry name" value="M14A-like_propep"/>
</dbReference>
<keyword evidence="15" id="KW-1185">Reference proteome</keyword>
<evidence type="ECO:0000259" key="13">
    <source>
        <dbReference type="Pfam" id="PF02244"/>
    </source>
</evidence>
<comment type="caution">
    <text evidence="14">The sequence shown here is derived from an EMBL/GenBank/DDBJ whole genome shotgun (WGS) entry which is preliminary data.</text>
</comment>
<evidence type="ECO:0000256" key="12">
    <source>
        <dbReference type="SAM" id="SignalP"/>
    </source>
</evidence>
<keyword evidence="3" id="KW-0121">Carboxypeptidase</keyword>
<proteinExistence type="inferred from homology"/>
<evidence type="ECO:0000313" key="14">
    <source>
        <dbReference type="EMBL" id="PIC54418.1"/>
    </source>
</evidence>
<sequence length="107" mass="12284">MIRNFLILVFGLLYFRGAVEAIHNTEENSAFHNFKLIRINPETENSVKYLRSLYEDPSPYELDFWQPPTHIGAIVDLTVAPSDAPQFVKDLESKNINYIVAVNDLSK</sequence>
<evidence type="ECO:0000256" key="6">
    <source>
        <dbReference type="ARBA" id="ARBA00022729"/>
    </source>
</evidence>
<feature type="chain" id="PRO_5013693959" description="Zinc carboxypeptidase A 1" evidence="12">
    <location>
        <begin position="22"/>
        <end position="107"/>
    </location>
</feature>
<keyword evidence="10" id="KW-1015">Disulfide bond</keyword>
<dbReference type="GO" id="GO:0046872">
    <property type="term" value="F:metal ion binding"/>
    <property type="evidence" value="ECO:0007669"/>
    <property type="project" value="UniProtKB-KW"/>
</dbReference>
<reference evidence="15" key="1">
    <citation type="submission" date="2017-10" db="EMBL/GenBank/DDBJ databases">
        <title>Rapid genome shrinkage in a self-fertile nematode reveals novel sperm competition proteins.</title>
        <authorList>
            <person name="Yin D."/>
            <person name="Schwarz E.M."/>
            <person name="Thomas C.G."/>
            <person name="Felde R.L."/>
            <person name="Korf I.F."/>
            <person name="Cutter A.D."/>
            <person name="Schartner C.M."/>
            <person name="Ralston E.J."/>
            <person name="Meyer B.J."/>
            <person name="Haag E.S."/>
        </authorList>
    </citation>
    <scope>NUCLEOTIDE SEQUENCE [LARGE SCALE GENOMIC DNA]</scope>
    <source>
        <strain evidence="15">JU1422</strain>
    </source>
</reference>
<keyword evidence="8" id="KW-0862">Zinc</keyword>
<evidence type="ECO:0000256" key="2">
    <source>
        <dbReference type="ARBA" id="ARBA00005988"/>
    </source>
</evidence>
<dbReference type="FunFam" id="3.30.70.340:FF:000002">
    <property type="entry name" value="Carboxypeptidase A"/>
    <property type="match status" value="1"/>
</dbReference>
<dbReference type="STRING" id="1611254.A0A2G5VRL4"/>
<dbReference type="SUPFAM" id="SSF54897">
    <property type="entry name" value="Protease propeptides/inhibitors"/>
    <property type="match status" value="1"/>
</dbReference>
<keyword evidence="9" id="KW-0482">Metalloprotease</keyword>
<evidence type="ECO:0000256" key="9">
    <source>
        <dbReference type="ARBA" id="ARBA00023049"/>
    </source>
</evidence>
<evidence type="ECO:0000313" key="15">
    <source>
        <dbReference type="Proteomes" id="UP000230233"/>
    </source>
</evidence>
<dbReference type="Proteomes" id="UP000230233">
    <property type="component" value="Chromosome I"/>
</dbReference>
<dbReference type="OrthoDB" id="5867731at2759"/>
<feature type="domain" description="Carboxypeptidase activation peptide" evidence="13">
    <location>
        <begin position="37"/>
        <end position="106"/>
    </location>
</feature>
<evidence type="ECO:0000256" key="1">
    <source>
        <dbReference type="ARBA" id="ARBA00001947"/>
    </source>
</evidence>
<evidence type="ECO:0000256" key="4">
    <source>
        <dbReference type="ARBA" id="ARBA00022670"/>
    </source>
</evidence>
<protein>
    <recommendedName>
        <fullName evidence="11">Zinc carboxypeptidase A 1</fullName>
    </recommendedName>
</protein>
<dbReference type="GO" id="GO:0006508">
    <property type="term" value="P:proteolysis"/>
    <property type="evidence" value="ECO:0007669"/>
    <property type="project" value="UniProtKB-KW"/>
</dbReference>
<evidence type="ECO:0000256" key="8">
    <source>
        <dbReference type="ARBA" id="ARBA00022833"/>
    </source>
</evidence>
<gene>
    <name evidence="14" type="primary">Cnig_chr_I.g368</name>
    <name evidence="14" type="ORF">B9Z55_000368</name>
</gene>
<accession>A0A2G5VRL4</accession>
<dbReference type="InterPro" id="IPR003146">
    <property type="entry name" value="M14A_act_pep"/>
</dbReference>
<dbReference type="Gene3D" id="3.30.70.340">
    <property type="entry name" value="Metallocarboxypeptidase-like"/>
    <property type="match status" value="1"/>
</dbReference>
<dbReference type="GO" id="GO:0008237">
    <property type="term" value="F:metallopeptidase activity"/>
    <property type="evidence" value="ECO:0007669"/>
    <property type="project" value="UniProtKB-KW"/>
</dbReference>
<comment type="cofactor">
    <cofactor evidence="1">
        <name>Zn(2+)</name>
        <dbReference type="ChEBI" id="CHEBI:29105"/>
    </cofactor>
</comment>
<keyword evidence="6 12" id="KW-0732">Signal</keyword>
<keyword evidence="4" id="KW-0645">Protease</keyword>
<evidence type="ECO:0000256" key="5">
    <source>
        <dbReference type="ARBA" id="ARBA00022723"/>
    </source>
</evidence>
<evidence type="ECO:0000256" key="10">
    <source>
        <dbReference type="ARBA" id="ARBA00023157"/>
    </source>
</evidence>
<dbReference type="Pfam" id="PF02244">
    <property type="entry name" value="Propep_M14"/>
    <property type="match status" value="1"/>
</dbReference>
<evidence type="ECO:0000256" key="11">
    <source>
        <dbReference type="ARBA" id="ARBA00069039"/>
    </source>
</evidence>